<accession>A0ABU8XIG3</accession>
<name>A0ABU8XIG3_9BURK</name>
<reference evidence="1 2" key="1">
    <citation type="submission" date="2024-03" db="EMBL/GenBank/DDBJ databases">
        <title>Novel species of the genus Variovorax.</title>
        <authorList>
            <person name="Liu Q."/>
            <person name="Xin Y.-H."/>
        </authorList>
    </citation>
    <scope>NUCLEOTIDE SEQUENCE [LARGE SCALE GENOMIC DNA]</scope>
    <source>
        <strain evidence="1 2">KACC 18901</strain>
    </source>
</reference>
<evidence type="ECO:0000313" key="2">
    <source>
        <dbReference type="Proteomes" id="UP001367030"/>
    </source>
</evidence>
<organism evidence="1 2">
    <name type="scientific">Variovorax robiniae</name>
    <dbReference type="NCBI Taxonomy" id="1836199"/>
    <lineage>
        <taxon>Bacteria</taxon>
        <taxon>Pseudomonadati</taxon>
        <taxon>Pseudomonadota</taxon>
        <taxon>Betaproteobacteria</taxon>
        <taxon>Burkholderiales</taxon>
        <taxon>Comamonadaceae</taxon>
        <taxon>Variovorax</taxon>
    </lineage>
</organism>
<comment type="caution">
    <text evidence="1">The sequence shown here is derived from an EMBL/GenBank/DDBJ whole genome shotgun (WGS) entry which is preliminary data.</text>
</comment>
<dbReference type="EMBL" id="JBBKZS010000020">
    <property type="protein sequence ID" value="MEJ8858848.1"/>
    <property type="molecule type" value="Genomic_DNA"/>
</dbReference>
<proteinExistence type="predicted"/>
<protein>
    <submittedName>
        <fullName evidence="1">Uncharacterized protein</fullName>
    </submittedName>
</protein>
<sequence length="48" mass="5049">MDAALLRANIAIVDFAYGLAKPALNMAEAIVNSACLPDAARLMTQESI</sequence>
<keyword evidence="2" id="KW-1185">Reference proteome</keyword>
<dbReference type="Proteomes" id="UP001367030">
    <property type="component" value="Unassembled WGS sequence"/>
</dbReference>
<gene>
    <name evidence="1" type="ORF">WKW79_30045</name>
</gene>
<evidence type="ECO:0000313" key="1">
    <source>
        <dbReference type="EMBL" id="MEJ8858848.1"/>
    </source>
</evidence>
<dbReference type="RefSeq" id="WP_340338900.1">
    <property type="nucleotide sequence ID" value="NZ_JBBKZS010000020.1"/>
</dbReference>